<accession>X0VWN2</accession>
<organism evidence="1">
    <name type="scientific">marine sediment metagenome</name>
    <dbReference type="NCBI Taxonomy" id="412755"/>
    <lineage>
        <taxon>unclassified sequences</taxon>
        <taxon>metagenomes</taxon>
        <taxon>ecological metagenomes</taxon>
    </lineage>
</organism>
<dbReference type="EMBL" id="BARS01037123">
    <property type="protein sequence ID" value="GAG22710.1"/>
    <property type="molecule type" value="Genomic_DNA"/>
</dbReference>
<name>X0VWN2_9ZZZZ</name>
<dbReference type="AlphaFoldDB" id="X0VWN2"/>
<reference evidence="1" key="1">
    <citation type="journal article" date="2014" name="Front. Microbiol.">
        <title>High frequency of phylogenetically diverse reductive dehalogenase-homologous genes in deep subseafloor sedimentary metagenomes.</title>
        <authorList>
            <person name="Kawai M."/>
            <person name="Futagami T."/>
            <person name="Toyoda A."/>
            <person name="Takaki Y."/>
            <person name="Nishi S."/>
            <person name="Hori S."/>
            <person name="Arai W."/>
            <person name="Tsubouchi T."/>
            <person name="Morono Y."/>
            <person name="Uchiyama I."/>
            <person name="Ito T."/>
            <person name="Fujiyama A."/>
            <person name="Inagaki F."/>
            <person name="Takami H."/>
        </authorList>
    </citation>
    <scope>NUCLEOTIDE SEQUENCE</scope>
    <source>
        <strain evidence="1">Expedition CK06-06</strain>
    </source>
</reference>
<comment type="caution">
    <text evidence="1">The sequence shown here is derived from an EMBL/GenBank/DDBJ whole genome shotgun (WGS) entry which is preliminary data.</text>
</comment>
<evidence type="ECO:0000313" key="1">
    <source>
        <dbReference type="EMBL" id="GAG22710.1"/>
    </source>
</evidence>
<sequence>MSEKKELVEKARRLGKEYILKYGGCAPGTLLAVTDTLNLEVGDELFKAMTGFSSFAGACGNICGGIAAIGLRYGVGKEDFEKNPQIGFSSFAKIMEGAKVLREKFVEEYGGYLCDEVQTKVYGRCNVFPSSPEELEVFMKQDPKELGVFFEKCGNVTANAAGWTVTAILEMDEK</sequence>
<gene>
    <name evidence="1" type="ORF">S01H1_56957</name>
</gene>
<dbReference type="Pfam" id="PF09719">
    <property type="entry name" value="C_GCAxxG_C_C"/>
    <property type="match status" value="1"/>
</dbReference>
<protein>
    <recommendedName>
        <fullName evidence="2">C_GCAxxG_C_C family protein</fullName>
    </recommendedName>
</protein>
<proteinExistence type="predicted"/>
<evidence type="ECO:0008006" key="2">
    <source>
        <dbReference type="Google" id="ProtNLM"/>
    </source>
</evidence>
<dbReference type="InterPro" id="IPR010181">
    <property type="entry name" value="CGCAxxGCC_motif"/>
</dbReference>